<keyword evidence="5 9" id="KW-0812">Transmembrane</keyword>
<accession>A0A1M6P3R9</accession>
<dbReference type="GO" id="GO:0009847">
    <property type="term" value="P:spore germination"/>
    <property type="evidence" value="ECO:0007669"/>
    <property type="project" value="InterPro"/>
</dbReference>
<feature type="transmembrane region" description="Helical" evidence="9">
    <location>
        <begin position="12"/>
        <end position="32"/>
    </location>
</feature>
<keyword evidence="6 9" id="KW-1133">Transmembrane helix</keyword>
<organism evidence="10 11">
    <name type="scientific">Alicyclobacillus tolerans</name>
    <dbReference type="NCBI Taxonomy" id="90970"/>
    <lineage>
        <taxon>Bacteria</taxon>
        <taxon>Bacillati</taxon>
        <taxon>Bacillota</taxon>
        <taxon>Bacilli</taxon>
        <taxon>Bacillales</taxon>
        <taxon>Alicyclobacillaceae</taxon>
        <taxon>Alicyclobacillus</taxon>
    </lineage>
</organism>
<keyword evidence="3" id="KW-0813">Transport</keyword>
<feature type="transmembrane region" description="Helical" evidence="9">
    <location>
        <begin position="335"/>
        <end position="357"/>
    </location>
</feature>
<keyword evidence="11" id="KW-1185">Reference proteome</keyword>
<evidence type="ECO:0000256" key="8">
    <source>
        <dbReference type="SAM" id="MobiDB-lite"/>
    </source>
</evidence>
<dbReference type="OrthoDB" id="1675410at2"/>
<dbReference type="InterPro" id="IPR004761">
    <property type="entry name" value="Spore_GerAB"/>
</dbReference>
<feature type="transmembrane region" description="Helical" evidence="9">
    <location>
        <begin position="188"/>
        <end position="209"/>
    </location>
</feature>
<feature type="transmembrane region" description="Helical" evidence="9">
    <location>
        <begin position="83"/>
        <end position="100"/>
    </location>
</feature>
<evidence type="ECO:0000256" key="7">
    <source>
        <dbReference type="ARBA" id="ARBA00023136"/>
    </source>
</evidence>
<dbReference type="EMBL" id="FRAF01000007">
    <property type="protein sequence ID" value="SHK02571.1"/>
    <property type="molecule type" value="Genomic_DNA"/>
</dbReference>
<reference evidence="11" key="1">
    <citation type="submission" date="2016-11" db="EMBL/GenBank/DDBJ databases">
        <authorList>
            <person name="Varghese N."/>
            <person name="Submissions S."/>
        </authorList>
    </citation>
    <scope>NUCLEOTIDE SEQUENCE [LARGE SCALE GENOMIC DNA]</scope>
    <source>
        <strain evidence="11">USBA-503</strain>
    </source>
</reference>
<keyword evidence="7 9" id="KW-0472">Membrane</keyword>
<evidence type="ECO:0000256" key="9">
    <source>
        <dbReference type="SAM" id="Phobius"/>
    </source>
</evidence>
<evidence type="ECO:0000256" key="4">
    <source>
        <dbReference type="ARBA" id="ARBA00022544"/>
    </source>
</evidence>
<comment type="subcellular location">
    <subcellularLocation>
        <location evidence="1">Membrane</location>
        <topology evidence="1">Multi-pass membrane protein</topology>
    </subcellularLocation>
</comment>
<dbReference type="Pfam" id="PF03845">
    <property type="entry name" value="Spore_permease"/>
    <property type="match status" value="1"/>
</dbReference>
<sequence length="381" mass="43150">MKQKTRVGTRELIAMLTIIVASNAFLMYPRYVSQTTLEAAWMEPIISGAITLIVFLIVEMLLSKYFPYMDIVQVSQETFGKPITMFFILIVVGYFILSTASVSRQFTENVITTVLPSTPILLIGAVFMAASAYIAYMGLEGICRTAYFVQPILIIGILALCLMTANWWHPMYLFPFWGSGPWVVLKSSVFYISIFNNVLLLCVIFPHAYHPRDFRVIGTVSIVVSTLLLTAFLVTFHMVFSPVEAGKASFALYQMARMIYLGRFFQRLESIFVFLWVTAAIVKMAVSLWGAGYLLGKAVGWKSFRPSIPSISLLCFAISLWHADLVRVITMDDQYLMQWGWTVVFALPVFIILSGVIRHHLRRGGGGRDKRRNKRRRTAHA</sequence>
<keyword evidence="4" id="KW-0309">Germination</keyword>
<protein>
    <submittedName>
        <fullName evidence="10">Spore germination protein (Amino acid permease)</fullName>
    </submittedName>
</protein>
<feature type="transmembrane region" description="Helical" evidence="9">
    <location>
        <begin position="307"/>
        <end position="323"/>
    </location>
</feature>
<feature type="transmembrane region" description="Helical" evidence="9">
    <location>
        <begin position="120"/>
        <end position="139"/>
    </location>
</feature>
<evidence type="ECO:0000256" key="5">
    <source>
        <dbReference type="ARBA" id="ARBA00022692"/>
    </source>
</evidence>
<feature type="transmembrane region" description="Helical" evidence="9">
    <location>
        <begin position="271"/>
        <end position="295"/>
    </location>
</feature>
<gene>
    <name evidence="10" type="ORF">SAMN05443507_10779</name>
</gene>
<evidence type="ECO:0000313" key="11">
    <source>
        <dbReference type="Proteomes" id="UP000184016"/>
    </source>
</evidence>
<evidence type="ECO:0000313" key="10">
    <source>
        <dbReference type="EMBL" id="SHK02571.1"/>
    </source>
</evidence>
<comment type="similarity">
    <text evidence="2">Belongs to the amino acid-polyamine-organocation (APC) superfamily. Spore germination protein (SGP) (TC 2.A.3.9) family.</text>
</comment>
<proteinExistence type="inferred from homology"/>
<dbReference type="AlphaFoldDB" id="A0A1M6P3R9"/>
<dbReference type="NCBIfam" id="TIGR00912">
    <property type="entry name" value="2A0309"/>
    <property type="match status" value="1"/>
</dbReference>
<dbReference type="STRING" id="1830138.SAMN05443507_10779"/>
<feature type="transmembrane region" description="Helical" evidence="9">
    <location>
        <begin position="44"/>
        <end position="62"/>
    </location>
</feature>
<evidence type="ECO:0000256" key="2">
    <source>
        <dbReference type="ARBA" id="ARBA00007998"/>
    </source>
</evidence>
<dbReference type="GO" id="GO:0016020">
    <property type="term" value="C:membrane"/>
    <property type="evidence" value="ECO:0007669"/>
    <property type="project" value="UniProtKB-SubCell"/>
</dbReference>
<feature type="transmembrane region" description="Helical" evidence="9">
    <location>
        <begin position="146"/>
        <end position="168"/>
    </location>
</feature>
<evidence type="ECO:0000256" key="1">
    <source>
        <dbReference type="ARBA" id="ARBA00004141"/>
    </source>
</evidence>
<evidence type="ECO:0000256" key="3">
    <source>
        <dbReference type="ARBA" id="ARBA00022448"/>
    </source>
</evidence>
<dbReference type="RefSeq" id="WP_072873539.1">
    <property type="nucleotide sequence ID" value="NZ_FRAF01000007.1"/>
</dbReference>
<dbReference type="PANTHER" id="PTHR34975">
    <property type="entry name" value="SPORE GERMINATION PROTEIN A2"/>
    <property type="match status" value="1"/>
</dbReference>
<feature type="transmembrane region" description="Helical" evidence="9">
    <location>
        <begin position="216"/>
        <end position="240"/>
    </location>
</feature>
<feature type="region of interest" description="Disordered" evidence="8">
    <location>
        <begin position="362"/>
        <end position="381"/>
    </location>
</feature>
<dbReference type="PANTHER" id="PTHR34975:SF2">
    <property type="entry name" value="SPORE GERMINATION PROTEIN A2"/>
    <property type="match status" value="1"/>
</dbReference>
<name>A0A1M6P3R9_9BACL</name>
<dbReference type="Proteomes" id="UP000184016">
    <property type="component" value="Unassembled WGS sequence"/>
</dbReference>
<evidence type="ECO:0000256" key="6">
    <source>
        <dbReference type="ARBA" id="ARBA00022989"/>
    </source>
</evidence>